<feature type="chain" id="PRO_5045530069" evidence="2">
    <location>
        <begin position="30"/>
        <end position="324"/>
    </location>
</feature>
<accession>A0ABU6F5A1</accession>
<dbReference type="PANTHER" id="PTHR42928:SF3">
    <property type="entry name" value="UPF0065 PROTEIN YFLP"/>
    <property type="match status" value="1"/>
</dbReference>
<dbReference type="PIRSF" id="PIRSF017082">
    <property type="entry name" value="YflP"/>
    <property type="match status" value="1"/>
</dbReference>
<dbReference type="PANTHER" id="PTHR42928">
    <property type="entry name" value="TRICARBOXYLATE-BINDING PROTEIN"/>
    <property type="match status" value="1"/>
</dbReference>
<comment type="similarity">
    <text evidence="1">Belongs to the UPF0065 (bug) family.</text>
</comment>
<dbReference type="CDD" id="cd07012">
    <property type="entry name" value="PBP2_Bug_TTT"/>
    <property type="match status" value="1"/>
</dbReference>
<sequence length="324" mass="34731">MTSPLRAVRRLAGATALVTALTSCTLLNATPEVPKDWHPRGSVSALVAFAPGGGSDRSARVMAQGLNELDGGYHVNVENKEGGSGAVGWAGFLAEEGNGNALLVAEGALNTLPLVYDVPFTYKSFTPLMMFAQDSRIVVARKDSPYKTCPDVARAAREKRVVTGSSGKTGADALVIGKFKKQGGKFGVVPYGSTGEVLTGLLGKQIDIAPSSASSAKPYLQSGDMKALCTMTAKRYDDPVLGKVPTAKEQGLDAEVTLWRGVFAPAGIDDVQRRYWIRSLERAMRSKAYHEYLKADMLTPAHRSGPEFAAYLKRYDARVKEDLK</sequence>
<dbReference type="Gene3D" id="3.40.190.150">
    <property type="entry name" value="Bordetella uptake gene, domain 1"/>
    <property type="match status" value="1"/>
</dbReference>
<evidence type="ECO:0000313" key="4">
    <source>
        <dbReference type="Proteomes" id="UP001354931"/>
    </source>
</evidence>
<dbReference type="Pfam" id="PF03401">
    <property type="entry name" value="TctC"/>
    <property type="match status" value="1"/>
</dbReference>
<dbReference type="SUPFAM" id="SSF53850">
    <property type="entry name" value="Periplasmic binding protein-like II"/>
    <property type="match status" value="1"/>
</dbReference>
<gene>
    <name evidence="3" type="ORF">OKJ99_16980</name>
</gene>
<dbReference type="EMBL" id="JAOZYC010000111">
    <property type="protein sequence ID" value="MEB8339190.1"/>
    <property type="molecule type" value="Genomic_DNA"/>
</dbReference>
<dbReference type="RefSeq" id="WP_326017120.1">
    <property type="nucleotide sequence ID" value="NZ_JAOZYC010000111.1"/>
</dbReference>
<keyword evidence="4" id="KW-1185">Reference proteome</keyword>
<evidence type="ECO:0000256" key="2">
    <source>
        <dbReference type="SAM" id="SignalP"/>
    </source>
</evidence>
<feature type="signal peptide" evidence="2">
    <location>
        <begin position="1"/>
        <end position="29"/>
    </location>
</feature>
<organism evidence="3 4">
    <name type="scientific">Streptomyces endophyticus</name>
    <dbReference type="NCBI Taxonomy" id="714166"/>
    <lineage>
        <taxon>Bacteria</taxon>
        <taxon>Bacillati</taxon>
        <taxon>Actinomycetota</taxon>
        <taxon>Actinomycetes</taxon>
        <taxon>Kitasatosporales</taxon>
        <taxon>Streptomycetaceae</taxon>
        <taxon>Streptomyces</taxon>
    </lineage>
</organism>
<evidence type="ECO:0000313" key="3">
    <source>
        <dbReference type="EMBL" id="MEB8339190.1"/>
    </source>
</evidence>
<dbReference type="InterPro" id="IPR005064">
    <property type="entry name" value="BUG"/>
</dbReference>
<proteinExistence type="inferred from homology"/>
<reference evidence="3 4" key="1">
    <citation type="submission" date="2022-10" db="EMBL/GenBank/DDBJ databases">
        <authorList>
            <person name="Xie J."/>
            <person name="Shen N."/>
        </authorList>
    </citation>
    <scope>NUCLEOTIDE SEQUENCE [LARGE SCALE GENOMIC DNA]</scope>
    <source>
        <strain evidence="3 4">YIM65594</strain>
    </source>
</reference>
<dbReference type="PROSITE" id="PS51257">
    <property type="entry name" value="PROKAR_LIPOPROTEIN"/>
    <property type="match status" value="1"/>
</dbReference>
<protein>
    <submittedName>
        <fullName evidence="3">Tripartite tricarboxylate transporter substrate binding protein</fullName>
    </submittedName>
</protein>
<dbReference type="Proteomes" id="UP001354931">
    <property type="component" value="Unassembled WGS sequence"/>
</dbReference>
<dbReference type="InterPro" id="IPR042100">
    <property type="entry name" value="Bug_dom1"/>
</dbReference>
<dbReference type="Gene3D" id="3.40.190.10">
    <property type="entry name" value="Periplasmic binding protein-like II"/>
    <property type="match status" value="1"/>
</dbReference>
<keyword evidence="2" id="KW-0732">Signal</keyword>
<comment type="caution">
    <text evidence="3">The sequence shown here is derived from an EMBL/GenBank/DDBJ whole genome shotgun (WGS) entry which is preliminary data.</text>
</comment>
<name>A0ABU6F5A1_9ACTN</name>
<evidence type="ECO:0000256" key="1">
    <source>
        <dbReference type="ARBA" id="ARBA00006987"/>
    </source>
</evidence>